<evidence type="ECO:0000256" key="14">
    <source>
        <dbReference type="RuleBase" id="RU003448"/>
    </source>
</evidence>
<keyword evidence="8" id="KW-0547">Nucleotide-binding</keyword>
<evidence type="ECO:0000256" key="11">
    <source>
        <dbReference type="ARBA" id="ARBA00022915"/>
    </source>
</evidence>
<dbReference type="Gene3D" id="3.30.2130.10">
    <property type="entry name" value="VC0802-like"/>
    <property type="match status" value="1"/>
</dbReference>
<keyword evidence="12" id="KW-0457">Lysine biosynthesis</keyword>
<comment type="caution">
    <text evidence="18">The sequence shown here is derived from an EMBL/GenBank/DDBJ whole genome shotgun (WGS) entry which is preliminary data.</text>
</comment>
<proteinExistence type="inferred from homology"/>
<dbReference type="SUPFAM" id="SSF55021">
    <property type="entry name" value="ACT-like"/>
    <property type="match status" value="2"/>
</dbReference>
<dbReference type="EMBL" id="JANGAC010000013">
    <property type="protein sequence ID" value="MCQ4924478.1"/>
    <property type="molecule type" value="Genomic_DNA"/>
</dbReference>
<dbReference type="SUPFAM" id="SSF53633">
    <property type="entry name" value="Carbamate kinase-like"/>
    <property type="match status" value="1"/>
</dbReference>
<evidence type="ECO:0000259" key="16">
    <source>
        <dbReference type="Pfam" id="PF00696"/>
    </source>
</evidence>
<evidence type="ECO:0000256" key="12">
    <source>
        <dbReference type="ARBA" id="ARBA00023154"/>
    </source>
</evidence>
<accession>A0ABT1SDE0</accession>
<evidence type="ECO:0000256" key="2">
    <source>
        <dbReference type="ARBA" id="ARBA00004766"/>
    </source>
</evidence>
<dbReference type="InterPro" id="IPR018042">
    <property type="entry name" value="Aspartate_kinase_CS"/>
</dbReference>
<comment type="similarity">
    <text evidence="5 14">Belongs to the aspartokinase family.</text>
</comment>
<dbReference type="InterPro" id="IPR005260">
    <property type="entry name" value="Asp_kin_monofn"/>
</dbReference>
<name>A0ABT1SDE0_9FIRM</name>
<protein>
    <recommendedName>
        <fullName evidence="14">Aspartokinase</fullName>
        <ecNumber evidence="14">2.7.2.4</ecNumber>
    </recommendedName>
</protein>
<reference evidence="18 19" key="1">
    <citation type="submission" date="2022-06" db="EMBL/GenBank/DDBJ databases">
        <title>Isolation of gut microbiota from human fecal samples.</title>
        <authorList>
            <person name="Pamer E.G."/>
            <person name="Barat B."/>
            <person name="Waligurski E."/>
            <person name="Medina S."/>
            <person name="Paddock L."/>
            <person name="Mostad J."/>
        </authorList>
    </citation>
    <scope>NUCLEOTIDE SEQUENCE [LARGE SCALE GENOMIC DNA]</scope>
    <source>
        <strain evidence="18 19">DFI.7.95</strain>
    </source>
</reference>
<dbReference type="PIRSF" id="PIRSF000726">
    <property type="entry name" value="Asp_kin"/>
    <property type="match status" value="1"/>
</dbReference>
<keyword evidence="11" id="KW-0220">Diaminopimelate biosynthesis</keyword>
<dbReference type="EC" id="2.7.2.4" evidence="14"/>
<feature type="domain" description="Aspartate/glutamate/uridylate kinase" evidence="16">
    <location>
        <begin position="2"/>
        <end position="235"/>
    </location>
</feature>
<dbReference type="GO" id="GO:0004072">
    <property type="term" value="F:aspartate kinase activity"/>
    <property type="evidence" value="ECO:0007669"/>
    <property type="project" value="UniProtKB-EC"/>
</dbReference>
<dbReference type="Pfam" id="PF13840">
    <property type="entry name" value="ACT_7"/>
    <property type="match status" value="1"/>
</dbReference>
<evidence type="ECO:0000259" key="17">
    <source>
        <dbReference type="Pfam" id="PF13840"/>
    </source>
</evidence>
<evidence type="ECO:0000256" key="3">
    <source>
        <dbReference type="ARBA" id="ARBA00004986"/>
    </source>
</evidence>
<feature type="domain" description="CASTOR ACT" evidence="17">
    <location>
        <begin position="337"/>
        <end position="398"/>
    </location>
</feature>
<dbReference type="NCBIfam" id="TIGR00657">
    <property type="entry name" value="asp_kinases"/>
    <property type="match status" value="1"/>
</dbReference>
<dbReference type="NCBIfam" id="NF006068">
    <property type="entry name" value="PRK08210.1"/>
    <property type="match status" value="1"/>
</dbReference>
<dbReference type="Proteomes" id="UP001524478">
    <property type="component" value="Unassembled WGS sequence"/>
</dbReference>
<evidence type="ECO:0000256" key="6">
    <source>
        <dbReference type="ARBA" id="ARBA00022605"/>
    </source>
</evidence>
<evidence type="ECO:0000256" key="4">
    <source>
        <dbReference type="ARBA" id="ARBA00005139"/>
    </source>
</evidence>
<dbReference type="RefSeq" id="WP_256312225.1">
    <property type="nucleotide sequence ID" value="NZ_JANGAC010000013.1"/>
</dbReference>
<dbReference type="CDD" id="cd04937">
    <property type="entry name" value="ACT_AKi-DapG-BS_2"/>
    <property type="match status" value="1"/>
</dbReference>
<evidence type="ECO:0000256" key="5">
    <source>
        <dbReference type="ARBA" id="ARBA00010122"/>
    </source>
</evidence>
<evidence type="ECO:0000256" key="1">
    <source>
        <dbReference type="ARBA" id="ARBA00003121"/>
    </source>
</evidence>
<dbReference type="InterPro" id="IPR001048">
    <property type="entry name" value="Asp/Glu/Uridylate_kinase"/>
</dbReference>
<evidence type="ECO:0000256" key="15">
    <source>
        <dbReference type="RuleBase" id="RU004249"/>
    </source>
</evidence>
<keyword evidence="10" id="KW-0067">ATP-binding</keyword>
<comment type="pathway">
    <text evidence="2 15">Amino-acid biosynthesis; L-lysine biosynthesis via DAP pathway; (S)-tetrahydrodipicolinate from L-aspartate: step 1/4.</text>
</comment>
<comment type="catalytic activity">
    <reaction evidence="13 14">
        <text>L-aspartate + ATP = 4-phospho-L-aspartate + ADP</text>
        <dbReference type="Rhea" id="RHEA:23776"/>
        <dbReference type="ChEBI" id="CHEBI:29991"/>
        <dbReference type="ChEBI" id="CHEBI:30616"/>
        <dbReference type="ChEBI" id="CHEBI:57535"/>
        <dbReference type="ChEBI" id="CHEBI:456216"/>
        <dbReference type="EC" id="2.7.2.4"/>
    </reaction>
</comment>
<keyword evidence="19" id="KW-1185">Reference proteome</keyword>
<evidence type="ECO:0000256" key="8">
    <source>
        <dbReference type="ARBA" id="ARBA00022741"/>
    </source>
</evidence>
<dbReference type="PANTHER" id="PTHR21499">
    <property type="entry name" value="ASPARTATE KINASE"/>
    <property type="match status" value="1"/>
</dbReference>
<gene>
    <name evidence="18" type="primary">dapG</name>
    <name evidence="18" type="ORF">NE686_15360</name>
</gene>
<comment type="pathway">
    <text evidence="4 15">Amino-acid biosynthesis; L-threonine biosynthesis; L-threonine from L-aspartate: step 1/5.</text>
</comment>
<evidence type="ECO:0000313" key="18">
    <source>
        <dbReference type="EMBL" id="MCQ4924478.1"/>
    </source>
</evidence>
<dbReference type="InterPro" id="IPR045865">
    <property type="entry name" value="ACT-like_dom_sf"/>
</dbReference>
<dbReference type="InterPro" id="IPR027795">
    <property type="entry name" value="CASTOR_ACT_dom"/>
</dbReference>
<keyword evidence="9 14" id="KW-0418">Kinase</keyword>
<dbReference type="Pfam" id="PF00696">
    <property type="entry name" value="AA_kinase"/>
    <property type="match status" value="1"/>
</dbReference>
<sequence length="404" mass="44479">MKIIIQKFGGTSVMNDERRNLAIDKIKAAIDKHLNPVVVVSAIGRAGDPYATDTLIQLAKSVGIEPNPRELDILMACGEIISATVMANTLKARGYEAAVFTGGQAGIITDENFLDAKILHVEPMRILKSLEEGIIPIIAGFQGITEKGDITTLGRGGSDVTASIMGEALNAELVEIYTDVDGVMTADPKIVPDAKVMDTIFYNEVFQMAEYGAKVLHPKAVEIAMRSNIPIVIRNTSSDYNGTLITNYHRTRSYIEEDTRIITSVANINNRTQVKIIPDKLDYESQEILFDSIAKAGVSIDMINIYPEQIFFIIEEKQSIVLEAVLKELNYEYELITDCTKVTIIGNRMRGIPGVMAKAVSALVKENIEILQTSDSHTTISCLIKSEHTNRAVNALHKYFELGK</sequence>
<dbReference type="PANTHER" id="PTHR21499:SF3">
    <property type="entry name" value="ASPARTOKINASE"/>
    <property type="match status" value="1"/>
</dbReference>
<keyword evidence="6 15" id="KW-0028">Amino-acid biosynthesis</keyword>
<dbReference type="PROSITE" id="PS00324">
    <property type="entry name" value="ASPARTOKINASE"/>
    <property type="match status" value="1"/>
</dbReference>
<comment type="pathway">
    <text evidence="3 15">Amino-acid biosynthesis; L-methionine biosynthesis via de novo pathway; L-homoserine from L-aspartate: step 1/3.</text>
</comment>
<organism evidence="18 19">
    <name type="scientific">Tissierella carlieri</name>
    <dbReference type="NCBI Taxonomy" id="689904"/>
    <lineage>
        <taxon>Bacteria</taxon>
        <taxon>Bacillati</taxon>
        <taxon>Bacillota</taxon>
        <taxon>Tissierellia</taxon>
        <taxon>Tissierellales</taxon>
        <taxon>Tissierellaceae</taxon>
        <taxon>Tissierella</taxon>
    </lineage>
</organism>
<evidence type="ECO:0000256" key="7">
    <source>
        <dbReference type="ARBA" id="ARBA00022679"/>
    </source>
</evidence>
<dbReference type="InterPro" id="IPR036393">
    <property type="entry name" value="AceGlu_kinase-like_sf"/>
</dbReference>
<keyword evidence="7 14" id="KW-0808">Transferase</keyword>
<dbReference type="Gene3D" id="3.40.1160.10">
    <property type="entry name" value="Acetylglutamate kinase-like"/>
    <property type="match status" value="1"/>
</dbReference>
<dbReference type="InterPro" id="IPR001341">
    <property type="entry name" value="Asp_kinase"/>
</dbReference>
<comment type="function">
    <text evidence="1">Catalyzes the phosphorylation of the beta-carboxyl group of aspartic acid with ATP to yield 4-phospho-L-aspartate, which is involved in the branched biosynthetic pathway leading to the biosynthesis of amino acids threonine, isoleucine and methionine.</text>
</comment>
<evidence type="ECO:0000256" key="10">
    <source>
        <dbReference type="ARBA" id="ARBA00022840"/>
    </source>
</evidence>
<evidence type="ECO:0000313" key="19">
    <source>
        <dbReference type="Proteomes" id="UP001524478"/>
    </source>
</evidence>
<evidence type="ECO:0000256" key="13">
    <source>
        <dbReference type="ARBA" id="ARBA00047872"/>
    </source>
</evidence>
<evidence type="ECO:0000256" key="9">
    <source>
        <dbReference type="ARBA" id="ARBA00022777"/>
    </source>
</evidence>